<evidence type="ECO:0000256" key="2">
    <source>
        <dbReference type="SAM" id="SignalP"/>
    </source>
</evidence>
<gene>
    <name evidence="4" type="ORF">SAMN02745215_00032</name>
</gene>
<organism evidence="4 5">
    <name type="scientific">Desulfitobacterium chlororespirans DSM 11544</name>
    <dbReference type="NCBI Taxonomy" id="1121395"/>
    <lineage>
        <taxon>Bacteria</taxon>
        <taxon>Bacillati</taxon>
        <taxon>Bacillota</taxon>
        <taxon>Clostridia</taxon>
        <taxon>Eubacteriales</taxon>
        <taxon>Desulfitobacteriaceae</taxon>
        <taxon>Desulfitobacterium</taxon>
    </lineage>
</organism>
<feature type="domain" description="SCP" evidence="3">
    <location>
        <begin position="165"/>
        <end position="278"/>
    </location>
</feature>
<evidence type="ECO:0000256" key="1">
    <source>
        <dbReference type="SAM" id="MobiDB-lite"/>
    </source>
</evidence>
<feature type="compositionally biased region" description="Pro residues" evidence="1">
    <location>
        <begin position="114"/>
        <end position="145"/>
    </location>
</feature>
<dbReference type="Proteomes" id="UP000184010">
    <property type="component" value="Unassembled WGS sequence"/>
</dbReference>
<dbReference type="CDD" id="cd05379">
    <property type="entry name" value="CAP_bacterial"/>
    <property type="match status" value="1"/>
</dbReference>
<keyword evidence="2" id="KW-0732">Signal</keyword>
<dbReference type="Gene3D" id="3.40.33.10">
    <property type="entry name" value="CAP"/>
    <property type="match status" value="1"/>
</dbReference>
<protein>
    <submittedName>
        <fullName evidence="4">Uncharacterized protein, YkwD family</fullName>
    </submittedName>
</protein>
<feature type="region of interest" description="Disordered" evidence="1">
    <location>
        <begin position="60"/>
        <end position="82"/>
    </location>
</feature>
<feature type="region of interest" description="Disordered" evidence="1">
    <location>
        <begin position="103"/>
        <end position="154"/>
    </location>
</feature>
<evidence type="ECO:0000259" key="3">
    <source>
        <dbReference type="Pfam" id="PF00188"/>
    </source>
</evidence>
<proteinExistence type="predicted"/>
<evidence type="ECO:0000313" key="5">
    <source>
        <dbReference type="Proteomes" id="UP000184010"/>
    </source>
</evidence>
<dbReference type="EMBL" id="FRDN01000003">
    <property type="protein sequence ID" value="SHN49129.1"/>
    <property type="molecule type" value="Genomic_DNA"/>
</dbReference>
<sequence length="281" mass="29714">MKKTKKFTIGVSLVVLLTVAAAPVQAALKVSNSYSSNDSNGSVISLRSYMPWVNSITATPSTPGAPSDHSSSGSTQNGSTLVNTTKGYGSVISLKNFKFTAKEAEKPTNSVPAPTQPTQPTPTQPTPTQPAPSQPVPAQPAPTQPTTPSTNGTTTLSTQEQAMINEINKERAAAGLSPLQVDFRLVDVAQVKALDMKTNSYFSHTSPTYGSPFDMLKNAGIQYRSAGENIARNMSVDAAMTAFMNSDGHRKNILNPAYTHIGVGVVSSNSGNYYVQIFAQL</sequence>
<evidence type="ECO:0000313" key="4">
    <source>
        <dbReference type="EMBL" id="SHN49129.1"/>
    </source>
</evidence>
<dbReference type="RefSeq" id="WP_072770730.1">
    <property type="nucleotide sequence ID" value="NZ_FRDN01000003.1"/>
</dbReference>
<reference evidence="5" key="1">
    <citation type="submission" date="2016-12" db="EMBL/GenBank/DDBJ databases">
        <authorList>
            <person name="Varghese N."/>
            <person name="Submissions S."/>
        </authorList>
    </citation>
    <scope>NUCLEOTIDE SEQUENCE [LARGE SCALE GENOMIC DNA]</scope>
    <source>
        <strain evidence="5">DSM 11544</strain>
    </source>
</reference>
<dbReference type="InterPro" id="IPR014044">
    <property type="entry name" value="CAP_dom"/>
</dbReference>
<keyword evidence="5" id="KW-1185">Reference proteome</keyword>
<dbReference type="PANTHER" id="PTHR31157:SF1">
    <property type="entry name" value="SCP DOMAIN-CONTAINING PROTEIN"/>
    <property type="match status" value="1"/>
</dbReference>
<dbReference type="STRING" id="1121395.SAMN02745215_00032"/>
<accession>A0A1M7RS95</accession>
<dbReference type="AlphaFoldDB" id="A0A1M7RS95"/>
<dbReference type="SUPFAM" id="SSF55797">
    <property type="entry name" value="PR-1-like"/>
    <property type="match status" value="1"/>
</dbReference>
<dbReference type="Pfam" id="PF00188">
    <property type="entry name" value="CAP"/>
    <property type="match status" value="1"/>
</dbReference>
<name>A0A1M7RS95_9FIRM</name>
<feature type="signal peptide" evidence="2">
    <location>
        <begin position="1"/>
        <end position="26"/>
    </location>
</feature>
<dbReference type="PANTHER" id="PTHR31157">
    <property type="entry name" value="SCP DOMAIN-CONTAINING PROTEIN"/>
    <property type="match status" value="1"/>
</dbReference>
<feature type="chain" id="PRO_5012658426" evidence="2">
    <location>
        <begin position="27"/>
        <end position="281"/>
    </location>
</feature>
<dbReference type="InterPro" id="IPR035940">
    <property type="entry name" value="CAP_sf"/>
</dbReference>